<dbReference type="EMBL" id="KN840530">
    <property type="protein sequence ID" value="KIP05941.1"/>
    <property type="molecule type" value="Genomic_DNA"/>
</dbReference>
<dbReference type="OrthoDB" id="3044029at2759"/>
<feature type="compositionally biased region" description="Polar residues" evidence="1">
    <location>
        <begin position="66"/>
        <end position="80"/>
    </location>
</feature>
<feature type="chain" id="PRO_5002169456" evidence="2">
    <location>
        <begin position="22"/>
        <end position="279"/>
    </location>
</feature>
<gene>
    <name evidence="3" type="ORF">PHLGIDRAFT_481669</name>
</gene>
<evidence type="ECO:0000256" key="2">
    <source>
        <dbReference type="SAM" id="SignalP"/>
    </source>
</evidence>
<keyword evidence="4" id="KW-1185">Reference proteome</keyword>
<dbReference type="Proteomes" id="UP000053257">
    <property type="component" value="Unassembled WGS sequence"/>
</dbReference>
<feature type="region of interest" description="Disordered" evidence="1">
    <location>
        <begin position="66"/>
        <end position="120"/>
    </location>
</feature>
<protein>
    <submittedName>
        <fullName evidence="3">Uncharacterized protein</fullName>
    </submittedName>
</protein>
<dbReference type="AlphaFoldDB" id="A0A0C3RWI6"/>
<dbReference type="STRING" id="745531.A0A0C3RWI6"/>
<name>A0A0C3RWI6_PHLG1</name>
<feature type="signal peptide" evidence="2">
    <location>
        <begin position="1"/>
        <end position="21"/>
    </location>
</feature>
<keyword evidence="2" id="KW-0732">Signal</keyword>
<sequence>MTPKFHLLLFVFSHLAVLLSASPSTTEETPETDELSRDAWATLGNPSLLVSLAVFYNNTGLCQIEDSSADASGGTRSSILAQEGGRPADSTRTSKRDEDSDSSLDLRPTPAPTGNPQAGTTVHIASEHDFALLLPGRHGELISDAEADGVALCTPGSGDSACTGSRMQDGFIAAAAVAHADDGSWIQVTGCLDVSKSHLDPSDEGGQFDVRFPNGAQCTFGGYAASFIEQVEPGTSRFCLRCCASANDQVHCNSHRDREGCVNAIPGTYDFPEVGVSCN</sequence>
<organism evidence="3 4">
    <name type="scientific">Phlebiopsis gigantea (strain 11061_1 CR5-6)</name>
    <name type="common">White-rot fungus</name>
    <name type="synonym">Peniophora gigantea</name>
    <dbReference type="NCBI Taxonomy" id="745531"/>
    <lineage>
        <taxon>Eukaryota</taxon>
        <taxon>Fungi</taxon>
        <taxon>Dikarya</taxon>
        <taxon>Basidiomycota</taxon>
        <taxon>Agaricomycotina</taxon>
        <taxon>Agaricomycetes</taxon>
        <taxon>Polyporales</taxon>
        <taxon>Phanerochaetaceae</taxon>
        <taxon>Phlebiopsis</taxon>
    </lineage>
</organism>
<proteinExistence type="predicted"/>
<accession>A0A0C3RWI6</accession>
<evidence type="ECO:0000256" key="1">
    <source>
        <dbReference type="SAM" id="MobiDB-lite"/>
    </source>
</evidence>
<dbReference type="HOGENOM" id="CLU_997877_0_0_1"/>
<evidence type="ECO:0000313" key="3">
    <source>
        <dbReference type="EMBL" id="KIP05941.1"/>
    </source>
</evidence>
<reference evidence="3 4" key="1">
    <citation type="journal article" date="2014" name="PLoS Genet.">
        <title>Analysis of the Phlebiopsis gigantea genome, transcriptome and secretome provides insight into its pioneer colonization strategies of wood.</title>
        <authorList>
            <person name="Hori C."/>
            <person name="Ishida T."/>
            <person name="Igarashi K."/>
            <person name="Samejima M."/>
            <person name="Suzuki H."/>
            <person name="Master E."/>
            <person name="Ferreira P."/>
            <person name="Ruiz-Duenas F.J."/>
            <person name="Held B."/>
            <person name="Canessa P."/>
            <person name="Larrondo L.F."/>
            <person name="Schmoll M."/>
            <person name="Druzhinina I.S."/>
            <person name="Kubicek C.P."/>
            <person name="Gaskell J.A."/>
            <person name="Kersten P."/>
            <person name="St John F."/>
            <person name="Glasner J."/>
            <person name="Sabat G."/>
            <person name="Splinter BonDurant S."/>
            <person name="Syed K."/>
            <person name="Yadav J."/>
            <person name="Mgbeahuruike A.C."/>
            <person name="Kovalchuk A."/>
            <person name="Asiegbu F.O."/>
            <person name="Lackner G."/>
            <person name="Hoffmeister D."/>
            <person name="Rencoret J."/>
            <person name="Gutierrez A."/>
            <person name="Sun H."/>
            <person name="Lindquist E."/>
            <person name="Barry K."/>
            <person name="Riley R."/>
            <person name="Grigoriev I.V."/>
            <person name="Henrissat B."/>
            <person name="Kues U."/>
            <person name="Berka R.M."/>
            <person name="Martinez A.T."/>
            <person name="Covert S.F."/>
            <person name="Blanchette R.A."/>
            <person name="Cullen D."/>
        </authorList>
    </citation>
    <scope>NUCLEOTIDE SEQUENCE [LARGE SCALE GENOMIC DNA]</scope>
    <source>
        <strain evidence="3 4">11061_1 CR5-6</strain>
    </source>
</reference>
<evidence type="ECO:0000313" key="4">
    <source>
        <dbReference type="Proteomes" id="UP000053257"/>
    </source>
</evidence>